<sequence length="155" mass="16965">MRLSVINTLTRRILTACLIALSFTPNLHADSGLMPVGGVYYDNLNHLNGKIGLALYQRHTKQIVADSKNPEVFSHLSYLYSDLELGQEGHKVSLGLGYMPYGGNLRAGISYAELGNESQVGIETILSALFISAKVGIYQDSQHDYKYLIGLGIGF</sequence>
<dbReference type="RefSeq" id="WP_284383102.1">
    <property type="nucleotide sequence ID" value="NZ_BSNM01000016.1"/>
</dbReference>
<feature type="chain" id="PRO_5041212643" description="Outer membrane protein beta-barrel domain-containing protein" evidence="1">
    <location>
        <begin position="30"/>
        <end position="155"/>
    </location>
</feature>
<evidence type="ECO:0000256" key="1">
    <source>
        <dbReference type="SAM" id="SignalP"/>
    </source>
</evidence>
<keyword evidence="3" id="KW-1185">Reference proteome</keyword>
<dbReference type="AlphaFoldDB" id="A0AA37SF43"/>
<proteinExistence type="predicted"/>
<gene>
    <name evidence="2" type="ORF">GCM10007876_34080</name>
</gene>
<comment type="caution">
    <text evidence="2">The sequence shown here is derived from an EMBL/GenBank/DDBJ whole genome shotgun (WGS) entry which is preliminary data.</text>
</comment>
<name>A0AA37SF43_9GAMM</name>
<evidence type="ECO:0000313" key="3">
    <source>
        <dbReference type="Proteomes" id="UP001161389"/>
    </source>
</evidence>
<keyword evidence="1" id="KW-0732">Signal</keyword>
<evidence type="ECO:0008006" key="4">
    <source>
        <dbReference type="Google" id="ProtNLM"/>
    </source>
</evidence>
<reference evidence="2" key="2">
    <citation type="submission" date="2023-01" db="EMBL/GenBank/DDBJ databases">
        <title>Draft genome sequence of Litoribrevibacter albus strain NBRC 110071.</title>
        <authorList>
            <person name="Sun Q."/>
            <person name="Mori K."/>
        </authorList>
    </citation>
    <scope>NUCLEOTIDE SEQUENCE</scope>
    <source>
        <strain evidence="2">NBRC 110071</strain>
    </source>
</reference>
<reference evidence="2" key="1">
    <citation type="journal article" date="2014" name="Int. J. Syst. Evol. Microbiol.">
        <title>Complete genome sequence of Corynebacterium casei LMG S-19264T (=DSM 44701T), isolated from a smear-ripened cheese.</title>
        <authorList>
            <consortium name="US DOE Joint Genome Institute (JGI-PGF)"/>
            <person name="Walter F."/>
            <person name="Albersmeier A."/>
            <person name="Kalinowski J."/>
            <person name="Ruckert C."/>
        </authorList>
    </citation>
    <scope>NUCLEOTIDE SEQUENCE</scope>
    <source>
        <strain evidence="2">NBRC 110071</strain>
    </source>
</reference>
<accession>A0AA37SF43</accession>
<dbReference type="Proteomes" id="UP001161389">
    <property type="component" value="Unassembled WGS sequence"/>
</dbReference>
<protein>
    <recommendedName>
        <fullName evidence="4">Outer membrane protein beta-barrel domain-containing protein</fullName>
    </recommendedName>
</protein>
<dbReference type="EMBL" id="BSNM01000016">
    <property type="protein sequence ID" value="GLQ32929.1"/>
    <property type="molecule type" value="Genomic_DNA"/>
</dbReference>
<feature type="signal peptide" evidence="1">
    <location>
        <begin position="1"/>
        <end position="29"/>
    </location>
</feature>
<evidence type="ECO:0000313" key="2">
    <source>
        <dbReference type="EMBL" id="GLQ32929.1"/>
    </source>
</evidence>
<organism evidence="2 3">
    <name type="scientific">Litoribrevibacter albus</name>
    <dbReference type="NCBI Taxonomy" id="1473156"/>
    <lineage>
        <taxon>Bacteria</taxon>
        <taxon>Pseudomonadati</taxon>
        <taxon>Pseudomonadota</taxon>
        <taxon>Gammaproteobacteria</taxon>
        <taxon>Oceanospirillales</taxon>
        <taxon>Oceanospirillaceae</taxon>
        <taxon>Litoribrevibacter</taxon>
    </lineage>
</organism>